<proteinExistence type="predicted"/>
<sequence>MMSTVQEIAFKFDYSAKSLTAFTEELSENENVQDQLERRTKLRTLCETRWSSRADSLYTFRTAFEVVVSALNSLKDDNDDKAAQSMNAILRFEFIISLVVAEHILSATVALANYLQKTDIDLIESLTEAKSVIQRLPDERGDDTVWESLFTRATDIAAEHDIEPSVPRVAGRQRHRANHPIIEPSDYWRVSLYYVFLDHLVAEITKRLISNEERFLASYFIPAKLGNLTPEIADKIYNSYRSDLGVISTTYQYCAIHNSGYEAIVSRSSKQLTSIDSCAWFCNDTNSFAVQVQICFLKFTFRESVYSNIALLVVQQIINVRLLVVQHIIDVRLLVVQQIIDVRLLVVQQIIDVRLLGVQQIIDVRLLVVQQIINVRLLVVQQIIDVRLLVVQQIIDVRLLVVQQIINSTGSMMICECVFGSTNIIHHKVDDILCLPFTCKDENNDDKPCGMSQVMAVYSHDVTNFDSTRVMFSETEVNLADDDHSKPLTVEIGNGTSEDKIITGISISKINFAISNFTFEYSGESCSSSESFQRYTEFNPQMFDASTIHMIEPLRTSCLRLTIYPSDTTLPVNPRCRVILYKPSEDYVTADRIGIYGYYHDSTVDSSEITFLMKMTGADNSWTADVMKIFRGELNCFNTDNIDLRLLESSCLIIWAETSQSDLESEKQLKDNCINFTKNMFNKCPLQSNEAVNINVTVKCSELFQGDLLSAQKNKKGRAVRILKEEENFLRIAALMRFAIAAVRVVFENQFHGDALERSFDEDRNLLVSLARQGILSQSDFKQIYHRPGRSDLFLNKFMRKMIFVGALKIKLK</sequence>
<keyword evidence="2" id="KW-1185">Reference proteome</keyword>
<reference evidence="1" key="1">
    <citation type="submission" date="2021-03" db="EMBL/GenBank/DDBJ databases">
        <authorList>
            <person name="Bekaert M."/>
        </authorList>
    </citation>
    <scope>NUCLEOTIDE SEQUENCE</scope>
</reference>
<dbReference type="EMBL" id="CAJPWZ010002200">
    <property type="protein sequence ID" value="CAG2233166.1"/>
    <property type="molecule type" value="Genomic_DNA"/>
</dbReference>
<accession>A0A8S3TTZ6</accession>
<dbReference type="OrthoDB" id="10029684at2759"/>
<organism evidence="1 2">
    <name type="scientific">Mytilus edulis</name>
    <name type="common">Blue mussel</name>
    <dbReference type="NCBI Taxonomy" id="6550"/>
    <lineage>
        <taxon>Eukaryota</taxon>
        <taxon>Metazoa</taxon>
        <taxon>Spiralia</taxon>
        <taxon>Lophotrochozoa</taxon>
        <taxon>Mollusca</taxon>
        <taxon>Bivalvia</taxon>
        <taxon>Autobranchia</taxon>
        <taxon>Pteriomorphia</taxon>
        <taxon>Mytilida</taxon>
        <taxon>Mytiloidea</taxon>
        <taxon>Mytilidae</taxon>
        <taxon>Mytilinae</taxon>
        <taxon>Mytilus</taxon>
    </lineage>
</organism>
<dbReference type="Proteomes" id="UP000683360">
    <property type="component" value="Unassembled WGS sequence"/>
</dbReference>
<name>A0A8S3TTZ6_MYTED</name>
<evidence type="ECO:0000313" key="2">
    <source>
        <dbReference type="Proteomes" id="UP000683360"/>
    </source>
</evidence>
<dbReference type="InterPro" id="IPR052958">
    <property type="entry name" value="IFN-induced_PKR_regulator"/>
</dbReference>
<dbReference type="AlphaFoldDB" id="A0A8S3TTZ6"/>
<evidence type="ECO:0000313" key="1">
    <source>
        <dbReference type="EMBL" id="CAG2233166.1"/>
    </source>
</evidence>
<protein>
    <submittedName>
        <fullName evidence="1">Uncharacterized protein</fullName>
    </submittedName>
</protein>
<dbReference type="PANTHER" id="PTHR46289:SF14">
    <property type="entry name" value="DUF4371 DOMAIN-CONTAINING PROTEIN"/>
    <property type="match status" value="1"/>
</dbReference>
<gene>
    <name evidence="1" type="ORF">MEDL_45786</name>
</gene>
<dbReference type="PANTHER" id="PTHR46289">
    <property type="entry name" value="52 KDA REPRESSOR OF THE INHIBITOR OF THE PROTEIN KINASE-LIKE PROTEIN-RELATED"/>
    <property type="match status" value="1"/>
</dbReference>
<comment type="caution">
    <text evidence="1">The sequence shown here is derived from an EMBL/GenBank/DDBJ whole genome shotgun (WGS) entry which is preliminary data.</text>
</comment>